<name>A0A1F5KG12_9BACT</name>
<dbReference type="GO" id="GO:0005829">
    <property type="term" value="C:cytosol"/>
    <property type="evidence" value="ECO:0007669"/>
    <property type="project" value="TreeGrafter"/>
</dbReference>
<evidence type="ECO:0000256" key="1">
    <source>
        <dbReference type="SAM" id="MobiDB-lite"/>
    </source>
</evidence>
<evidence type="ECO:0000313" key="3">
    <source>
        <dbReference type="Proteomes" id="UP000177328"/>
    </source>
</evidence>
<dbReference type="Proteomes" id="UP000177328">
    <property type="component" value="Unassembled WGS sequence"/>
</dbReference>
<dbReference type="EMBL" id="MFDD01000014">
    <property type="protein sequence ID" value="OGE39876.1"/>
    <property type="molecule type" value="Genomic_DNA"/>
</dbReference>
<dbReference type="InterPro" id="IPR041164">
    <property type="entry name" value="LDcluster4"/>
</dbReference>
<dbReference type="Pfam" id="PF18306">
    <property type="entry name" value="LDcluster4"/>
    <property type="match status" value="1"/>
</dbReference>
<dbReference type="Gene3D" id="3.40.50.450">
    <property type="match status" value="1"/>
</dbReference>
<comment type="caution">
    <text evidence="2">The sequence shown here is derived from an EMBL/GenBank/DDBJ whole genome shotgun (WGS) entry which is preliminary data.</text>
</comment>
<proteinExistence type="predicted"/>
<evidence type="ECO:0008006" key="4">
    <source>
        <dbReference type="Google" id="ProtNLM"/>
    </source>
</evidence>
<evidence type="ECO:0000313" key="2">
    <source>
        <dbReference type="EMBL" id="OGE39876.1"/>
    </source>
</evidence>
<organism evidence="2 3">
    <name type="scientific">Candidatus Daviesbacteria bacterium RIFCSPHIGHO2_02_FULL_43_12</name>
    <dbReference type="NCBI Taxonomy" id="1797776"/>
    <lineage>
        <taxon>Bacteria</taxon>
        <taxon>Candidatus Daviesiibacteriota</taxon>
    </lineage>
</organism>
<protein>
    <recommendedName>
        <fullName evidence="4">Lysine decarboxylase</fullName>
    </recommendedName>
</protein>
<dbReference type="PANTHER" id="PTHR43393:SF3">
    <property type="entry name" value="LYSINE DECARBOXYLASE-LIKE PROTEIN"/>
    <property type="match status" value="1"/>
</dbReference>
<gene>
    <name evidence="2" type="ORF">A3D25_03635</name>
</gene>
<sequence length="229" mass="25434">MKILKKFAELFRPNKLPETVTIKQVAIFGYADAPEDGELYESVVAVSKRLAEAGYVVVDGGGPGVMRAATVGAKQGGGEVLAVTLHPRDMTHFEGRDPKNIFDKEIKTTTYIERTLTLMEQGQVYVVFNGGTGTISEFGMAWGLARLYFGHHKPLILYGDFWHEITDAFRKNMLLRPEELKVFKIVSSADQVLEAIEQFKQELAAGKSANIEPTRESDSTKPEVIHTKT</sequence>
<feature type="region of interest" description="Disordered" evidence="1">
    <location>
        <begin position="207"/>
        <end position="229"/>
    </location>
</feature>
<dbReference type="InterPro" id="IPR052341">
    <property type="entry name" value="LOG_family_nucleotidases"/>
</dbReference>
<dbReference type="SUPFAM" id="SSF102405">
    <property type="entry name" value="MCP/YpsA-like"/>
    <property type="match status" value="1"/>
</dbReference>
<feature type="compositionally biased region" description="Basic and acidic residues" evidence="1">
    <location>
        <begin position="213"/>
        <end position="229"/>
    </location>
</feature>
<accession>A0A1F5KG12</accession>
<dbReference type="AlphaFoldDB" id="A0A1F5KG12"/>
<reference evidence="2 3" key="1">
    <citation type="journal article" date="2016" name="Nat. Commun.">
        <title>Thousands of microbial genomes shed light on interconnected biogeochemical processes in an aquifer system.</title>
        <authorList>
            <person name="Anantharaman K."/>
            <person name="Brown C.T."/>
            <person name="Hug L.A."/>
            <person name="Sharon I."/>
            <person name="Castelle C.J."/>
            <person name="Probst A.J."/>
            <person name="Thomas B.C."/>
            <person name="Singh A."/>
            <person name="Wilkins M.J."/>
            <person name="Karaoz U."/>
            <person name="Brodie E.L."/>
            <person name="Williams K.H."/>
            <person name="Hubbard S.S."/>
            <person name="Banfield J.F."/>
        </authorList>
    </citation>
    <scope>NUCLEOTIDE SEQUENCE [LARGE SCALE GENOMIC DNA]</scope>
</reference>
<dbReference type="PANTHER" id="PTHR43393">
    <property type="entry name" value="CYTOKININ RIBOSIDE 5'-MONOPHOSPHATE PHOSPHORIBOHYDROLASE"/>
    <property type="match status" value="1"/>
</dbReference>